<reference evidence="1 2" key="1">
    <citation type="submission" date="2015-05" db="EMBL/GenBank/DDBJ databases">
        <title>Draft genome sequence of Microvirga vignae strain BR3299, a novel nitrogen fixing bacteria isolated from Brazil semi-aired region.</title>
        <authorList>
            <person name="Zilli J.E."/>
            <person name="Passos S.R."/>
            <person name="Leite J."/>
            <person name="Baldani J.I."/>
            <person name="Xavier G.R."/>
            <person name="Rumjaneck N.G."/>
            <person name="Simoes-Araujo J.L."/>
        </authorList>
    </citation>
    <scope>NUCLEOTIDE SEQUENCE [LARGE SCALE GENOMIC DNA]</scope>
    <source>
        <strain evidence="1 2">BR3299</strain>
    </source>
</reference>
<dbReference type="Proteomes" id="UP000035489">
    <property type="component" value="Unassembled WGS sequence"/>
</dbReference>
<dbReference type="RefSeq" id="WP_047192913.1">
    <property type="nucleotide sequence ID" value="NZ_LCYG01000150.1"/>
</dbReference>
<gene>
    <name evidence="1" type="ORF">AA309_31175</name>
</gene>
<evidence type="ECO:0000313" key="2">
    <source>
        <dbReference type="Proteomes" id="UP000035489"/>
    </source>
</evidence>
<dbReference type="EMBL" id="LCYG01000150">
    <property type="protein sequence ID" value="KLK89473.1"/>
    <property type="molecule type" value="Genomic_DNA"/>
</dbReference>
<evidence type="ECO:0000313" key="1">
    <source>
        <dbReference type="EMBL" id="KLK89473.1"/>
    </source>
</evidence>
<name>A0A0H1R2Y1_9HYPH</name>
<accession>A0A0H1R2Y1</accession>
<keyword evidence="2" id="KW-1185">Reference proteome</keyword>
<dbReference type="AlphaFoldDB" id="A0A0H1R2Y1"/>
<dbReference type="PATRIC" id="fig|1225564.3.peg.1354"/>
<protein>
    <submittedName>
        <fullName evidence="1">Uncharacterized protein</fullName>
    </submittedName>
</protein>
<proteinExistence type="predicted"/>
<sequence>MKTEEIEIVARAVKEALWESADTNFQGGTKEHSIWLDEGNDERVATRIAHVAIAAIERHRGQELGKTGFGRAPDLKGK</sequence>
<organism evidence="1 2">
    <name type="scientific">Microvirga vignae</name>
    <dbReference type="NCBI Taxonomy" id="1225564"/>
    <lineage>
        <taxon>Bacteria</taxon>
        <taxon>Pseudomonadati</taxon>
        <taxon>Pseudomonadota</taxon>
        <taxon>Alphaproteobacteria</taxon>
        <taxon>Hyphomicrobiales</taxon>
        <taxon>Methylobacteriaceae</taxon>
        <taxon>Microvirga</taxon>
    </lineage>
</organism>
<comment type="caution">
    <text evidence="1">The sequence shown here is derived from an EMBL/GenBank/DDBJ whole genome shotgun (WGS) entry which is preliminary data.</text>
</comment>